<dbReference type="KEGG" id="sve:SVEN_1971"/>
<organism evidence="2 3">
    <name type="scientific">Streptomyces venezuelae (strain ATCC 10712 / CBS 650.69 / DSM 40230 / JCM 4526 / NBRC 13096 / PD 04745)</name>
    <dbReference type="NCBI Taxonomy" id="953739"/>
    <lineage>
        <taxon>Bacteria</taxon>
        <taxon>Bacillati</taxon>
        <taxon>Actinomycetota</taxon>
        <taxon>Actinomycetes</taxon>
        <taxon>Kitasatosporales</taxon>
        <taxon>Streptomycetaceae</taxon>
        <taxon>Streptomyces</taxon>
    </lineage>
</organism>
<feature type="compositionally biased region" description="Basic and acidic residues" evidence="1">
    <location>
        <begin position="28"/>
        <end position="39"/>
    </location>
</feature>
<reference evidence="2 3" key="1">
    <citation type="journal article" date="2011" name="BMC Genomics">
        <title>Genome-wide analysis of the role of GlnR in Streptomyces venezuelae provides new insights into global nitrogen regulation in actinomycetes.</title>
        <authorList>
            <person name="Pullan S.T."/>
            <person name="Bibb M.J."/>
            <person name="Merrick M."/>
        </authorList>
    </citation>
    <scope>NUCLEOTIDE SEQUENCE [LARGE SCALE GENOMIC DNA]</scope>
    <source>
        <strain evidence="3">ATCC 10712 / CBS 650.69 / DSM 40230 / JCM 4526 / NBRC 13096 / PD 04745</strain>
    </source>
</reference>
<evidence type="ECO:0000256" key="1">
    <source>
        <dbReference type="SAM" id="MobiDB-lite"/>
    </source>
</evidence>
<evidence type="ECO:0000313" key="2">
    <source>
        <dbReference type="EMBL" id="CCA55258.1"/>
    </source>
</evidence>
<dbReference type="EMBL" id="FR845719">
    <property type="protein sequence ID" value="CCA55258.1"/>
    <property type="molecule type" value="Genomic_DNA"/>
</dbReference>
<protein>
    <submittedName>
        <fullName evidence="2">Uncharacterized protein</fullName>
    </submittedName>
</protein>
<evidence type="ECO:0000313" key="3">
    <source>
        <dbReference type="Proteomes" id="UP000006854"/>
    </source>
</evidence>
<sequence>MLIAVLPSIGQDTIMFSGAPERIAERREKVLPRSGEAGRGRPVHTGR</sequence>
<dbReference type="AlphaFoldDB" id="F2RJP8"/>
<keyword evidence="3" id="KW-1185">Reference proteome</keyword>
<name>F2RJP8_STRVP</name>
<accession>F2RJP8</accession>
<dbReference type="Proteomes" id="UP000006854">
    <property type="component" value="Chromosome"/>
</dbReference>
<gene>
    <name evidence="2" type="ordered locus">SVEN_1971</name>
</gene>
<dbReference type="HOGENOM" id="CLU_3173963_0_0_11"/>
<proteinExistence type="predicted"/>
<feature type="region of interest" description="Disordered" evidence="1">
    <location>
        <begin position="28"/>
        <end position="47"/>
    </location>
</feature>
<dbReference type="STRING" id="953739.SVEN_1971"/>